<name>A0ABU3DQF0_9FLAO</name>
<dbReference type="PROSITE" id="PS50206">
    <property type="entry name" value="RHODANESE_3"/>
    <property type="match status" value="1"/>
</dbReference>
<dbReference type="Proteomes" id="UP001253848">
    <property type="component" value="Unassembled WGS sequence"/>
</dbReference>
<feature type="domain" description="Rhodanese" evidence="1">
    <location>
        <begin position="271"/>
        <end position="359"/>
    </location>
</feature>
<dbReference type="Pfam" id="PF00899">
    <property type="entry name" value="ThiF"/>
    <property type="match status" value="1"/>
</dbReference>
<dbReference type="CDD" id="cd00158">
    <property type="entry name" value="RHOD"/>
    <property type="match status" value="1"/>
</dbReference>
<dbReference type="InterPro" id="IPR001763">
    <property type="entry name" value="Rhodanese-like_dom"/>
</dbReference>
<reference evidence="2 3" key="1">
    <citation type="submission" date="2023-09" db="EMBL/GenBank/DDBJ databases">
        <authorList>
            <person name="Rey-Velasco X."/>
        </authorList>
    </citation>
    <scope>NUCLEOTIDE SEQUENCE [LARGE SCALE GENOMIC DNA]</scope>
    <source>
        <strain evidence="2 3">F225</strain>
    </source>
</reference>
<dbReference type="InterPro" id="IPR036873">
    <property type="entry name" value="Rhodanese-like_dom_sf"/>
</dbReference>
<comment type="caution">
    <text evidence="2">The sequence shown here is derived from an EMBL/GenBank/DDBJ whole genome shotgun (WGS) entry which is preliminary data.</text>
</comment>
<dbReference type="InterPro" id="IPR035985">
    <property type="entry name" value="Ubiquitin-activating_enz"/>
</dbReference>
<evidence type="ECO:0000259" key="1">
    <source>
        <dbReference type="PROSITE" id="PS50206"/>
    </source>
</evidence>
<evidence type="ECO:0000313" key="3">
    <source>
        <dbReference type="Proteomes" id="UP001253848"/>
    </source>
</evidence>
<dbReference type="InterPro" id="IPR045886">
    <property type="entry name" value="ThiF/MoeB/HesA"/>
</dbReference>
<gene>
    <name evidence="2" type="ORF">RM541_06170</name>
</gene>
<dbReference type="Pfam" id="PF00581">
    <property type="entry name" value="Rhodanese"/>
    <property type="match status" value="1"/>
</dbReference>
<dbReference type="Gene3D" id="3.40.250.10">
    <property type="entry name" value="Rhodanese-like domain"/>
    <property type="match status" value="1"/>
</dbReference>
<dbReference type="Gene3D" id="3.40.50.720">
    <property type="entry name" value="NAD(P)-binding Rossmann-like Domain"/>
    <property type="match status" value="1"/>
</dbReference>
<dbReference type="SUPFAM" id="SSF69572">
    <property type="entry name" value="Activating enzymes of the ubiquitin-like proteins"/>
    <property type="match status" value="1"/>
</dbReference>
<dbReference type="CDD" id="cd00757">
    <property type="entry name" value="ThiF_MoeB_HesA_family"/>
    <property type="match status" value="1"/>
</dbReference>
<keyword evidence="3" id="KW-1185">Reference proteome</keyword>
<evidence type="ECO:0000313" key="2">
    <source>
        <dbReference type="EMBL" id="MDT0685940.1"/>
    </source>
</evidence>
<dbReference type="SMART" id="SM00450">
    <property type="entry name" value="RHOD"/>
    <property type="match status" value="1"/>
</dbReference>
<organism evidence="2 3">
    <name type="scientific">Autumnicola psychrophila</name>
    <dbReference type="NCBI Taxonomy" id="3075592"/>
    <lineage>
        <taxon>Bacteria</taxon>
        <taxon>Pseudomonadati</taxon>
        <taxon>Bacteroidota</taxon>
        <taxon>Flavobacteriia</taxon>
        <taxon>Flavobacteriales</taxon>
        <taxon>Flavobacteriaceae</taxon>
        <taxon>Autumnicola</taxon>
    </lineage>
</organism>
<dbReference type="NCBIfam" id="NF004281">
    <property type="entry name" value="PRK05690.1"/>
    <property type="match status" value="1"/>
</dbReference>
<proteinExistence type="predicted"/>
<accession>A0ABU3DQF0</accession>
<dbReference type="InterPro" id="IPR000594">
    <property type="entry name" value="ThiF_NAD_FAD-bd"/>
</dbReference>
<sequence>MVTEKEKQRYLRHILLEEIGEAGQLKLKQAKVLVIGAGGLGCPALQYLTAAGVGKIGIIDDDVVDVSNLQRQILFSEKNVGEPKVIVAKNRLQEMNSSIEIVTYKKRLSAKNALDLFSGYDIIVEGSDNFTTKYLANDAAVLAGRPLIFGSIFKFDGQVSVFNYHDGPTYRCLFPESGAAEEMPSCSEVGVLGILPGIIGNLQANEVLKMILGIGNVLSGKLLLFDALEMQFQILSFSKNPDVKISNLEEINFSCETTAVKSLSFQEYLKAPEAYVLLDVRNPEERAISHIGGLHIPLPELQKRYSELTSEDNLLVYCASGMRSIKAISILQDFFPNKSFFNLEKGMAEAFRTTGNNVSAEK</sequence>
<dbReference type="EMBL" id="JAVRHN010000004">
    <property type="protein sequence ID" value="MDT0685940.1"/>
    <property type="molecule type" value="Genomic_DNA"/>
</dbReference>
<protein>
    <submittedName>
        <fullName evidence="2">HesA/MoeB/ThiF family protein</fullName>
    </submittedName>
</protein>
<dbReference type="PANTHER" id="PTHR10953:SF102">
    <property type="entry name" value="ADENYLYLTRANSFERASE AND SULFURTRANSFERASE MOCS3"/>
    <property type="match status" value="1"/>
</dbReference>
<dbReference type="PANTHER" id="PTHR10953">
    <property type="entry name" value="UBIQUITIN-ACTIVATING ENZYME E1"/>
    <property type="match status" value="1"/>
</dbReference>
<dbReference type="RefSeq" id="WP_311499349.1">
    <property type="nucleotide sequence ID" value="NZ_JAVRHN010000004.1"/>
</dbReference>